<protein>
    <submittedName>
        <fullName evidence="1">(salmon louse) hypothetical protein</fullName>
    </submittedName>
</protein>
<accession>A0A7R8HAZ4</accession>
<dbReference type="InterPro" id="IPR050951">
    <property type="entry name" value="Retrovirus_Pol_polyprotein"/>
</dbReference>
<dbReference type="Proteomes" id="UP000675881">
    <property type="component" value="Chromosome 6"/>
</dbReference>
<dbReference type="GO" id="GO:0071897">
    <property type="term" value="P:DNA biosynthetic process"/>
    <property type="evidence" value="ECO:0007669"/>
    <property type="project" value="UniProtKB-ARBA"/>
</dbReference>
<reference evidence="1" key="1">
    <citation type="submission" date="2021-02" db="EMBL/GenBank/DDBJ databases">
        <authorList>
            <person name="Bekaert M."/>
        </authorList>
    </citation>
    <scope>NUCLEOTIDE SEQUENCE</scope>
    <source>
        <strain evidence="1">IoA-00</strain>
    </source>
</reference>
<name>A0A7R8HAZ4_LEPSM</name>
<gene>
    <name evidence="1" type="ORF">LSAA_11188</name>
</gene>
<evidence type="ECO:0000313" key="2">
    <source>
        <dbReference type="Proteomes" id="UP000675881"/>
    </source>
</evidence>
<dbReference type="SUPFAM" id="SSF56672">
    <property type="entry name" value="DNA/RNA polymerases"/>
    <property type="match status" value="1"/>
</dbReference>
<dbReference type="InterPro" id="IPR043502">
    <property type="entry name" value="DNA/RNA_pol_sf"/>
</dbReference>
<proteinExistence type="predicted"/>
<dbReference type="OrthoDB" id="6772952at2759"/>
<dbReference type="AlphaFoldDB" id="A0A7R8HAZ4"/>
<dbReference type="PANTHER" id="PTHR37984:SF5">
    <property type="entry name" value="PROTEIN NYNRIN-LIKE"/>
    <property type="match status" value="1"/>
</dbReference>
<organism evidence="1 2">
    <name type="scientific">Lepeophtheirus salmonis</name>
    <name type="common">Salmon louse</name>
    <name type="synonym">Caligus salmonis</name>
    <dbReference type="NCBI Taxonomy" id="72036"/>
    <lineage>
        <taxon>Eukaryota</taxon>
        <taxon>Metazoa</taxon>
        <taxon>Ecdysozoa</taxon>
        <taxon>Arthropoda</taxon>
        <taxon>Crustacea</taxon>
        <taxon>Multicrustacea</taxon>
        <taxon>Hexanauplia</taxon>
        <taxon>Copepoda</taxon>
        <taxon>Siphonostomatoida</taxon>
        <taxon>Caligidae</taxon>
        <taxon>Lepeophtheirus</taxon>
    </lineage>
</organism>
<dbReference type="Gene3D" id="3.10.10.10">
    <property type="entry name" value="HIV Type 1 Reverse Transcriptase, subunit A, domain 1"/>
    <property type="match status" value="1"/>
</dbReference>
<sequence length="176" mass="20223">MPNASQCPRHIENNIDYENNRRKKSLLPGSIPYFECVLIKDYSQFHEVERTASRGVQPNIWTLNPDIQYLNSEFSHIFLDSGPHIANHAKSVLYIDGNVKPRYLHARPVPLALQNKVSGELNIMIERGTLENTKTSEWASPIVVVLKPNDKVRSNSTLLAAKRKLKQYYFHHNGLF</sequence>
<evidence type="ECO:0000313" key="1">
    <source>
        <dbReference type="EMBL" id="CAF2983297.1"/>
    </source>
</evidence>
<dbReference type="PANTHER" id="PTHR37984">
    <property type="entry name" value="PROTEIN CBG26694"/>
    <property type="match status" value="1"/>
</dbReference>
<dbReference type="EMBL" id="HG994585">
    <property type="protein sequence ID" value="CAF2983297.1"/>
    <property type="molecule type" value="Genomic_DNA"/>
</dbReference>
<keyword evidence="2" id="KW-1185">Reference proteome</keyword>